<name>A0ABS8WLT3_DATST</name>
<proteinExistence type="predicted"/>
<feature type="non-terminal residue" evidence="1">
    <location>
        <position position="65"/>
    </location>
</feature>
<sequence>QASCLAFINYDEGDLFGTRIKLATALLSAAYRLSMGHGCACGCVASPNDASCACPRHCRHGSNPT</sequence>
<organism evidence="1 2">
    <name type="scientific">Datura stramonium</name>
    <name type="common">Jimsonweed</name>
    <name type="synonym">Common thornapple</name>
    <dbReference type="NCBI Taxonomy" id="4076"/>
    <lineage>
        <taxon>Eukaryota</taxon>
        <taxon>Viridiplantae</taxon>
        <taxon>Streptophyta</taxon>
        <taxon>Embryophyta</taxon>
        <taxon>Tracheophyta</taxon>
        <taxon>Spermatophyta</taxon>
        <taxon>Magnoliopsida</taxon>
        <taxon>eudicotyledons</taxon>
        <taxon>Gunneridae</taxon>
        <taxon>Pentapetalae</taxon>
        <taxon>asterids</taxon>
        <taxon>lamiids</taxon>
        <taxon>Solanales</taxon>
        <taxon>Solanaceae</taxon>
        <taxon>Solanoideae</taxon>
        <taxon>Datureae</taxon>
        <taxon>Datura</taxon>
    </lineage>
</organism>
<dbReference type="EMBL" id="JACEIK010007581">
    <property type="protein sequence ID" value="MCE3050440.1"/>
    <property type="molecule type" value="Genomic_DNA"/>
</dbReference>
<reference evidence="1 2" key="1">
    <citation type="journal article" date="2021" name="BMC Genomics">
        <title>Datura genome reveals duplications of psychoactive alkaloid biosynthetic genes and high mutation rate following tissue culture.</title>
        <authorList>
            <person name="Rajewski A."/>
            <person name="Carter-House D."/>
            <person name="Stajich J."/>
            <person name="Litt A."/>
        </authorList>
    </citation>
    <scope>NUCLEOTIDE SEQUENCE [LARGE SCALE GENOMIC DNA]</scope>
    <source>
        <strain evidence="1">AR-01</strain>
    </source>
</reference>
<dbReference type="Proteomes" id="UP000823775">
    <property type="component" value="Unassembled WGS sequence"/>
</dbReference>
<evidence type="ECO:0000313" key="2">
    <source>
        <dbReference type="Proteomes" id="UP000823775"/>
    </source>
</evidence>
<accession>A0ABS8WLT3</accession>
<evidence type="ECO:0000313" key="1">
    <source>
        <dbReference type="EMBL" id="MCE3050440.1"/>
    </source>
</evidence>
<gene>
    <name evidence="1" type="ORF">HAX54_047215</name>
</gene>
<comment type="caution">
    <text evidence="1">The sequence shown here is derived from an EMBL/GenBank/DDBJ whole genome shotgun (WGS) entry which is preliminary data.</text>
</comment>
<keyword evidence="2" id="KW-1185">Reference proteome</keyword>
<protein>
    <submittedName>
        <fullName evidence="1">Uncharacterized protein</fullName>
    </submittedName>
</protein>
<feature type="non-terminal residue" evidence="1">
    <location>
        <position position="1"/>
    </location>
</feature>